<evidence type="ECO:0000313" key="1">
    <source>
        <dbReference type="Proteomes" id="UP000694920"/>
    </source>
</evidence>
<evidence type="ECO:0000313" key="2">
    <source>
        <dbReference type="RefSeq" id="XP_015589339.1"/>
    </source>
</evidence>
<dbReference type="AlphaFoldDB" id="A0AAJ7BLV8"/>
<dbReference type="KEGG" id="ccin:107264978"/>
<dbReference type="RefSeq" id="XP_015589339.1">
    <property type="nucleotide sequence ID" value="XM_015733853.2"/>
</dbReference>
<dbReference type="GeneID" id="107264978"/>
<organism evidence="1 2">
    <name type="scientific">Cephus cinctus</name>
    <name type="common">Wheat stem sawfly</name>
    <dbReference type="NCBI Taxonomy" id="211228"/>
    <lineage>
        <taxon>Eukaryota</taxon>
        <taxon>Metazoa</taxon>
        <taxon>Ecdysozoa</taxon>
        <taxon>Arthropoda</taxon>
        <taxon>Hexapoda</taxon>
        <taxon>Insecta</taxon>
        <taxon>Pterygota</taxon>
        <taxon>Neoptera</taxon>
        <taxon>Endopterygota</taxon>
        <taxon>Hymenoptera</taxon>
        <taxon>Cephoidea</taxon>
        <taxon>Cephidae</taxon>
        <taxon>Cephus</taxon>
    </lineage>
</organism>
<protein>
    <submittedName>
        <fullName evidence="2">Uncharacterized protein LOC107264978</fullName>
    </submittedName>
</protein>
<sequence length="115" mass="13178">MSSIYYSKILVPIPAGRWHPENPNVAGEAERRTCWSSRFETTGRFSKGLIRRAPQLRESLNPIGCCLVGRHTKLSCGAAYEWGFVLKETVARTRKLFARNKHHLFRVTLITQTTF</sequence>
<gene>
    <name evidence="2" type="primary">LOC107264978</name>
</gene>
<dbReference type="Proteomes" id="UP000694920">
    <property type="component" value="Unplaced"/>
</dbReference>
<proteinExistence type="predicted"/>
<accession>A0AAJ7BLV8</accession>
<keyword evidence="1" id="KW-1185">Reference proteome</keyword>
<name>A0AAJ7BLV8_CEPCN</name>
<reference evidence="2" key="1">
    <citation type="submission" date="2025-08" db="UniProtKB">
        <authorList>
            <consortium name="RefSeq"/>
        </authorList>
    </citation>
    <scope>IDENTIFICATION</scope>
</reference>